<dbReference type="InterPro" id="IPR036047">
    <property type="entry name" value="F-box-like_dom_sf"/>
</dbReference>
<organism evidence="3 4">
    <name type="scientific">Rubus argutus</name>
    <name type="common">Southern blackberry</name>
    <dbReference type="NCBI Taxonomy" id="59490"/>
    <lineage>
        <taxon>Eukaryota</taxon>
        <taxon>Viridiplantae</taxon>
        <taxon>Streptophyta</taxon>
        <taxon>Embryophyta</taxon>
        <taxon>Tracheophyta</taxon>
        <taxon>Spermatophyta</taxon>
        <taxon>Magnoliopsida</taxon>
        <taxon>eudicotyledons</taxon>
        <taxon>Gunneridae</taxon>
        <taxon>Pentapetalae</taxon>
        <taxon>rosids</taxon>
        <taxon>fabids</taxon>
        <taxon>Rosales</taxon>
        <taxon>Rosaceae</taxon>
        <taxon>Rosoideae</taxon>
        <taxon>Rosoideae incertae sedis</taxon>
        <taxon>Rubus</taxon>
    </lineage>
</organism>
<evidence type="ECO:0000259" key="2">
    <source>
        <dbReference type="Pfam" id="PF07734"/>
    </source>
</evidence>
<evidence type="ECO:0008006" key="5">
    <source>
        <dbReference type="Google" id="ProtNLM"/>
    </source>
</evidence>
<feature type="domain" description="F-box associated beta-propeller type 1" evidence="2">
    <location>
        <begin position="82"/>
        <end position="418"/>
    </location>
</feature>
<dbReference type="Pfam" id="PF07734">
    <property type="entry name" value="FBA_1"/>
    <property type="match status" value="1"/>
</dbReference>
<dbReference type="EMBL" id="JBEDUW010000006">
    <property type="protein sequence ID" value="KAK9925394.1"/>
    <property type="molecule type" value="Genomic_DNA"/>
</dbReference>
<reference evidence="3 4" key="1">
    <citation type="journal article" date="2023" name="G3 (Bethesda)">
        <title>A chromosome-length genome assembly and annotation of blackberry (Rubus argutus, cv. 'Hillquist').</title>
        <authorList>
            <person name="Bruna T."/>
            <person name="Aryal R."/>
            <person name="Dudchenko O."/>
            <person name="Sargent D.J."/>
            <person name="Mead D."/>
            <person name="Buti M."/>
            <person name="Cavallini A."/>
            <person name="Hytonen T."/>
            <person name="Andres J."/>
            <person name="Pham M."/>
            <person name="Weisz D."/>
            <person name="Mascagni F."/>
            <person name="Usai G."/>
            <person name="Natali L."/>
            <person name="Bassil N."/>
            <person name="Fernandez G.E."/>
            <person name="Lomsadze A."/>
            <person name="Armour M."/>
            <person name="Olukolu B."/>
            <person name="Poorten T."/>
            <person name="Britton C."/>
            <person name="Davik J."/>
            <person name="Ashrafi H."/>
            <person name="Aiden E.L."/>
            <person name="Borodovsky M."/>
            <person name="Worthington M."/>
        </authorList>
    </citation>
    <scope>NUCLEOTIDE SEQUENCE [LARGE SCALE GENOMIC DNA]</scope>
    <source>
        <strain evidence="3">PI 553951</strain>
    </source>
</reference>
<protein>
    <recommendedName>
        <fullName evidence="5">F-box domain-containing protein</fullName>
    </recommendedName>
</protein>
<dbReference type="Pfam" id="PF00646">
    <property type="entry name" value="F-box"/>
    <property type="match status" value="1"/>
</dbReference>
<dbReference type="Proteomes" id="UP001457282">
    <property type="component" value="Unassembled WGS sequence"/>
</dbReference>
<proteinExistence type="predicted"/>
<evidence type="ECO:0000313" key="3">
    <source>
        <dbReference type="EMBL" id="KAK9925394.1"/>
    </source>
</evidence>
<dbReference type="InterPro" id="IPR050796">
    <property type="entry name" value="SCF_F-box_component"/>
</dbReference>
<dbReference type="AlphaFoldDB" id="A0AAW1WP68"/>
<dbReference type="SUPFAM" id="SSF81383">
    <property type="entry name" value="F-box domain"/>
    <property type="match status" value="1"/>
</dbReference>
<name>A0AAW1WP68_RUBAR</name>
<gene>
    <name evidence="3" type="ORF">M0R45_033718</name>
</gene>
<dbReference type="PANTHER" id="PTHR31672">
    <property type="entry name" value="BNACNNG10540D PROTEIN"/>
    <property type="match status" value="1"/>
</dbReference>
<evidence type="ECO:0000259" key="1">
    <source>
        <dbReference type="Pfam" id="PF00646"/>
    </source>
</evidence>
<evidence type="ECO:0000313" key="4">
    <source>
        <dbReference type="Proteomes" id="UP001457282"/>
    </source>
</evidence>
<accession>A0AAW1WP68</accession>
<keyword evidence="4" id="KW-1185">Reference proteome</keyword>
<dbReference type="PANTHER" id="PTHR31672:SF13">
    <property type="entry name" value="F-BOX PROTEIN CPR30-LIKE"/>
    <property type="match status" value="1"/>
</dbReference>
<comment type="caution">
    <text evidence="3">The sequence shown here is derived from an EMBL/GenBank/DDBJ whole genome shotgun (WGS) entry which is preliminary data.</text>
</comment>
<sequence length="513" mass="59436">MDGTNVVLNILCRLPVKSLKRFQSASKSCHDLIHKPDFITQHLHVFNSSRKFDDERRHSSCLLVNGIGTWWERYRPTRFLHKVYINLLDLDETNGEVNSRHVLNLPLDYEDENPDVQILGPCNGIYCLHRTNEYDMLHVITVVNVALREVKLVPEPNIPLPLGFQQMRYGTHCVGFGFDPKTSDYKFVLVRVCYLDSWDGEYDHLQLQLCGCYITKTKRPCLNANHNDRPHYTSQIVVYSLNCNSWKNLDDYVHDSNLVELEYADVCSGGHQCSTYLDGVCYWWMYSHLVGGFSTPGDYWTLLYFNLVDQVLGQMRLPPEMLVFDDSDGRLLSRAGSISVYEESLCVIITMGDWTTDMRLAENYKPGFPYFDIWVMHHPDSWTKQFTMKEAIEGLWRPSGFCSSNGRLFITDMTYPSDDDQTMMVTGRLVIYDPSTQQCTNFHVSRPDETGNRFGVTAYAYSESLVSVIGDVRDDQNMLFTIAQDHLFHDLTALGKRLIYGRFRFWDIDFDQE</sequence>
<dbReference type="InterPro" id="IPR006527">
    <property type="entry name" value="F-box-assoc_dom_typ1"/>
</dbReference>
<feature type="domain" description="F-box" evidence="1">
    <location>
        <begin position="6"/>
        <end position="38"/>
    </location>
</feature>
<dbReference type="InterPro" id="IPR001810">
    <property type="entry name" value="F-box_dom"/>
</dbReference>